<keyword evidence="3" id="KW-1185">Reference proteome</keyword>
<dbReference type="GO" id="GO:0030674">
    <property type="term" value="F:protein-macromolecule adaptor activity"/>
    <property type="evidence" value="ECO:0007669"/>
    <property type="project" value="TreeGrafter"/>
</dbReference>
<reference evidence="2 3" key="1">
    <citation type="submission" date="2023-06" db="EMBL/GenBank/DDBJ databases">
        <title>Black Yeasts Isolated from many extreme environments.</title>
        <authorList>
            <person name="Coleine C."/>
            <person name="Stajich J.E."/>
            <person name="Selbmann L."/>
        </authorList>
    </citation>
    <scope>NUCLEOTIDE SEQUENCE [LARGE SCALE GENOMIC DNA]</scope>
    <source>
        <strain evidence="2 3">CCFEE 5887</strain>
    </source>
</reference>
<dbReference type="InterPro" id="IPR034627">
    <property type="entry name" value="Irc6"/>
</dbReference>
<dbReference type="Proteomes" id="UP001345827">
    <property type="component" value="Unassembled WGS sequence"/>
</dbReference>
<protein>
    <recommendedName>
        <fullName evidence="4">Alpha/gamma-adaptin-binding protein p34</fullName>
    </recommendedName>
</protein>
<evidence type="ECO:0000313" key="3">
    <source>
        <dbReference type="Proteomes" id="UP001345827"/>
    </source>
</evidence>
<gene>
    <name evidence="2" type="ORF">LTR25_007922</name>
</gene>
<organism evidence="2 3">
    <name type="scientific">Vermiconidia calcicola</name>
    <dbReference type="NCBI Taxonomy" id="1690605"/>
    <lineage>
        <taxon>Eukaryota</taxon>
        <taxon>Fungi</taxon>
        <taxon>Dikarya</taxon>
        <taxon>Ascomycota</taxon>
        <taxon>Pezizomycotina</taxon>
        <taxon>Dothideomycetes</taxon>
        <taxon>Dothideomycetidae</taxon>
        <taxon>Mycosphaerellales</taxon>
        <taxon>Extremaceae</taxon>
        <taxon>Vermiconidia</taxon>
    </lineage>
</organism>
<dbReference type="Pfam" id="PF10199">
    <property type="entry name" value="Adaptin_binding"/>
    <property type="match status" value="1"/>
</dbReference>
<proteinExistence type="predicted"/>
<evidence type="ECO:0008006" key="4">
    <source>
        <dbReference type="Google" id="ProtNLM"/>
    </source>
</evidence>
<dbReference type="GO" id="GO:0016192">
    <property type="term" value="P:vesicle-mediated transport"/>
    <property type="evidence" value="ECO:0007669"/>
    <property type="project" value="InterPro"/>
</dbReference>
<feature type="region of interest" description="Disordered" evidence="1">
    <location>
        <begin position="339"/>
        <end position="371"/>
    </location>
</feature>
<name>A0AAV9Q219_9PEZI</name>
<dbReference type="PANTHER" id="PTHR28043">
    <property type="entry name" value="INCREASED RECOMBINATION CENTERS PROTEIN 6"/>
    <property type="match status" value="1"/>
</dbReference>
<feature type="compositionally biased region" description="Acidic residues" evidence="1">
    <location>
        <begin position="341"/>
        <end position="354"/>
    </location>
</feature>
<comment type="caution">
    <text evidence="2">The sequence shown here is derived from an EMBL/GenBank/DDBJ whole genome shotgun (WGS) entry which is preliminary data.</text>
</comment>
<feature type="region of interest" description="Disordered" evidence="1">
    <location>
        <begin position="83"/>
        <end position="115"/>
    </location>
</feature>
<dbReference type="PANTHER" id="PTHR28043:SF1">
    <property type="entry name" value="INCREASED RECOMBINATION CENTERS PROTEIN 6"/>
    <property type="match status" value="1"/>
</dbReference>
<evidence type="ECO:0000313" key="2">
    <source>
        <dbReference type="EMBL" id="KAK5532389.1"/>
    </source>
</evidence>
<dbReference type="EMBL" id="JAXLQG010000015">
    <property type="protein sequence ID" value="KAK5532389.1"/>
    <property type="molecule type" value="Genomic_DNA"/>
</dbReference>
<dbReference type="AlphaFoldDB" id="A0AAV9Q219"/>
<evidence type="ECO:0000256" key="1">
    <source>
        <dbReference type="SAM" id="MobiDB-lite"/>
    </source>
</evidence>
<dbReference type="Gene3D" id="3.40.50.11960">
    <property type="match status" value="1"/>
</dbReference>
<accession>A0AAV9Q219</accession>
<feature type="compositionally biased region" description="Acidic residues" evidence="1">
    <location>
        <begin position="100"/>
        <end position="111"/>
    </location>
</feature>
<sequence>MPNAPAKPSALRLLILAPSSDHPTSVPPFSNLLRAITGSKPSDEVTSFCGYTSHPPLSLRTKYYNADVSIWCDELPLPAIGVSSAGHDKSTTPTTKESAEAEAEADNDNDNDNASCSTLEEWQSQMLSPTASEVRAVIGGIILILPISSSSSSQSAEVLSQSSHMSLVEAVHSLREAAEDESYGRDIASIVVLQSTSSASGVTHAKLFQITEQLEESCLSDKGILGWDFVAWDGGEPSTAAESAIDERNEYGEKTGIHRVIEVLEGVDWSAAPSWGGDDDEAFDLDHELEVDVDVDDDAADDGGLGFSPTNILRNNARLSGLDHELQREMMELKMSLGDDAQGEGEGEGAEAETSDQQVSTDVREEDEDAQVEQLQGLMERVVAIREAGSEMPRTEREKFAKREIGRIIREMG</sequence>